<dbReference type="Proteomes" id="UP000265419">
    <property type="component" value="Unassembled WGS sequence"/>
</dbReference>
<dbReference type="Gene3D" id="2.60.40.1240">
    <property type="match status" value="1"/>
</dbReference>
<evidence type="ECO:0000313" key="6">
    <source>
        <dbReference type="Proteomes" id="UP000265419"/>
    </source>
</evidence>
<dbReference type="Pfam" id="PF11611">
    <property type="entry name" value="DUF4352"/>
    <property type="match status" value="1"/>
</dbReference>
<sequence>MRRSPRELDPNAQPQDGGGVGQWGFADRADDAAEARGGRGTGRGPRADRAERAPKEPTPLVVWILAGLGAVAAVVSIVAALRPETALNWVWSAGIGLLLGGGAWVIAALRGARKWPGIVAAALCVVGIAAPVITANVQRAELEKQAQTLVQDEDDEAAGDDFNESAVASDLPGLVAGALPVGTGADVGQLRVVVQKVDLQATAAVAQADPQAPAPEGRYVTATVEVGNRSDAAISPGTDLTYELIAGDGTRVDALTCGAQLQDSPVLAADLPAGQTGTYNVCFDVPAEMNDDAVLESSAVRVADALASDRSAGFWSAG</sequence>
<evidence type="ECO:0000256" key="1">
    <source>
        <dbReference type="ARBA" id="ARBA00022729"/>
    </source>
</evidence>
<keyword evidence="3" id="KW-1133">Transmembrane helix</keyword>
<gene>
    <name evidence="5" type="ORF">DWB68_11770</name>
</gene>
<name>A0A399J7Y3_9MICC</name>
<evidence type="ECO:0000256" key="3">
    <source>
        <dbReference type="SAM" id="Phobius"/>
    </source>
</evidence>
<feature type="transmembrane region" description="Helical" evidence="3">
    <location>
        <begin position="88"/>
        <end position="109"/>
    </location>
</feature>
<feature type="transmembrane region" description="Helical" evidence="3">
    <location>
        <begin position="60"/>
        <end position="81"/>
    </location>
</feature>
<proteinExistence type="predicted"/>
<organism evidence="5 6">
    <name type="scientific">Galactobacter valiniphilus</name>
    <dbReference type="NCBI Taxonomy" id="2676122"/>
    <lineage>
        <taxon>Bacteria</taxon>
        <taxon>Bacillati</taxon>
        <taxon>Actinomycetota</taxon>
        <taxon>Actinomycetes</taxon>
        <taxon>Micrococcales</taxon>
        <taxon>Micrococcaceae</taxon>
        <taxon>Galactobacter</taxon>
    </lineage>
</organism>
<reference evidence="5 6" key="1">
    <citation type="submission" date="2018-07" db="EMBL/GenBank/DDBJ databases">
        <title>Arthrobacter sp. nov., isolated from raw cow's milk with high bacterial count.</title>
        <authorList>
            <person name="Hahne J."/>
            <person name="Isele D."/>
            <person name="Lipski A."/>
        </authorList>
    </citation>
    <scope>NUCLEOTIDE SEQUENCE [LARGE SCALE GENOMIC DNA]</scope>
    <source>
        <strain evidence="5 6">JZ R-35</strain>
    </source>
</reference>
<feature type="domain" description="DUF4352" evidence="4">
    <location>
        <begin position="181"/>
        <end position="291"/>
    </location>
</feature>
<accession>A0A399J7Y3</accession>
<dbReference type="AlphaFoldDB" id="A0A399J7Y3"/>
<dbReference type="RefSeq" id="WP_119425321.1">
    <property type="nucleotide sequence ID" value="NZ_QQXK01000024.1"/>
</dbReference>
<keyword evidence="1" id="KW-0732">Signal</keyword>
<protein>
    <submittedName>
        <fullName evidence="5">DUF4352 domain-containing protein</fullName>
    </submittedName>
</protein>
<keyword evidence="3" id="KW-0812">Transmembrane</keyword>
<evidence type="ECO:0000313" key="5">
    <source>
        <dbReference type="EMBL" id="RII41621.1"/>
    </source>
</evidence>
<keyword evidence="6" id="KW-1185">Reference proteome</keyword>
<keyword evidence="3" id="KW-0472">Membrane</keyword>
<dbReference type="EMBL" id="QQXK01000024">
    <property type="protein sequence ID" value="RII41621.1"/>
    <property type="molecule type" value="Genomic_DNA"/>
</dbReference>
<evidence type="ECO:0000259" key="4">
    <source>
        <dbReference type="Pfam" id="PF11611"/>
    </source>
</evidence>
<feature type="region of interest" description="Disordered" evidence="2">
    <location>
        <begin position="1"/>
        <end position="53"/>
    </location>
</feature>
<dbReference type="InterPro" id="IPR029051">
    <property type="entry name" value="DUF4352"/>
</dbReference>
<evidence type="ECO:0000256" key="2">
    <source>
        <dbReference type="SAM" id="MobiDB-lite"/>
    </source>
</evidence>
<feature type="transmembrane region" description="Helical" evidence="3">
    <location>
        <begin position="115"/>
        <end position="137"/>
    </location>
</feature>
<comment type="caution">
    <text evidence="5">The sequence shown here is derived from an EMBL/GenBank/DDBJ whole genome shotgun (WGS) entry which is preliminary data.</text>
</comment>
<feature type="compositionally biased region" description="Basic and acidic residues" evidence="2">
    <location>
        <begin position="27"/>
        <end position="37"/>
    </location>
</feature>
<dbReference type="InterPro" id="IPR029050">
    <property type="entry name" value="Immunoprotect_excell_Ig-like"/>
</dbReference>